<gene>
    <name evidence="2" type="primary">48</name>
    <name evidence="2" type="ORF">PBI_RICHIE_48</name>
</gene>
<reference evidence="2 3" key="1">
    <citation type="submission" date="2018-09" db="EMBL/GenBank/DDBJ databases">
        <authorList>
            <person name="Rimple P.A."/>
            <person name="Stoner T.H."/>
            <person name="Garlena R.A."/>
            <person name="Russell D.A."/>
            <person name="Pope W.H."/>
            <person name="Jacobs-Sera D."/>
            <person name="Hatfull G.F."/>
        </authorList>
    </citation>
    <scope>NUCLEOTIDE SEQUENCE [LARGE SCALE GENOMIC DNA]</scope>
</reference>
<sequence length="114" mass="13056">MSAPVRVQRKRTKGWRMPENTVSVCRPGRWGNPFTIGGTGWIPVDDSGVWSKEPHEPLTREQAVRCFRYCAEFDARERPEIFEPLRGKNLACFCRLDQPCHADVLLEIANRGEA</sequence>
<dbReference type="GeneID" id="77931637"/>
<evidence type="ECO:0000259" key="1">
    <source>
        <dbReference type="Pfam" id="PF14216"/>
    </source>
</evidence>
<dbReference type="Pfam" id="PF14216">
    <property type="entry name" value="DUF4326"/>
    <property type="match status" value="1"/>
</dbReference>
<protein>
    <recommendedName>
        <fullName evidence="1">DUF4326 domain-containing protein</fullName>
    </recommendedName>
</protein>
<feature type="domain" description="DUF4326" evidence="1">
    <location>
        <begin position="10"/>
        <end position="107"/>
    </location>
</feature>
<name>A0A3G2KIR5_9CAUD</name>
<dbReference type="Proteomes" id="UP000269345">
    <property type="component" value="Segment"/>
</dbReference>
<accession>A0A3G2KIR5</accession>
<dbReference type="EMBL" id="MH834625">
    <property type="protein sequence ID" value="AYN58874.1"/>
    <property type="molecule type" value="Genomic_DNA"/>
</dbReference>
<keyword evidence="3" id="KW-1185">Reference proteome</keyword>
<proteinExistence type="predicted"/>
<organism evidence="2 3">
    <name type="scientific">Arthrobacter phage Richie</name>
    <dbReference type="NCBI Taxonomy" id="2419967"/>
    <lineage>
        <taxon>Viruses</taxon>
        <taxon>Duplodnaviria</taxon>
        <taxon>Heunggongvirae</taxon>
        <taxon>Uroviricota</taxon>
        <taxon>Caudoviricetes</taxon>
        <taxon>Richievirus</taxon>
        <taxon>Richievirus richie</taxon>
    </lineage>
</organism>
<evidence type="ECO:0000313" key="2">
    <source>
        <dbReference type="EMBL" id="AYN58874.1"/>
    </source>
</evidence>
<dbReference type="RefSeq" id="YP_010655769.1">
    <property type="nucleotide sequence ID" value="NC_070831.1"/>
</dbReference>
<evidence type="ECO:0000313" key="3">
    <source>
        <dbReference type="Proteomes" id="UP000269345"/>
    </source>
</evidence>
<dbReference type="KEGG" id="vg:77931637"/>
<dbReference type="InterPro" id="IPR025475">
    <property type="entry name" value="DUF4326"/>
</dbReference>